<keyword evidence="1" id="KW-0472">Membrane</keyword>
<dbReference type="OrthoDB" id="8191639at2759"/>
<dbReference type="Proteomes" id="UP000775547">
    <property type="component" value="Unassembled WGS sequence"/>
</dbReference>
<keyword evidence="3" id="KW-1185">Reference proteome</keyword>
<protein>
    <submittedName>
        <fullName evidence="2">Uncharacterized protein</fullName>
    </submittedName>
</protein>
<comment type="caution">
    <text evidence="2">The sequence shown here is derived from an EMBL/GenBank/DDBJ whole genome shotgun (WGS) entry which is preliminary data.</text>
</comment>
<dbReference type="EMBL" id="JABCKV010000044">
    <property type="protein sequence ID" value="KAG5645260.1"/>
    <property type="molecule type" value="Genomic_DNA"/>
</dbReference>
<dbReference type="AlphaFoldDB" id="A0A9P7G9I2"/>
<evidence type="ECO:0000256" key="1">
    <source>
        <dbReference type="SAM" id="Phobius"/>
    </source>
</evidence>
<feature type="transmembrane region" description="Helical" evidence="1">
    <location>
        <begin position="408"/>
        <end position="428"/>
    </location>
</feature>
<proteinExistence type="predicted"/>
<organism evidence="2 3">
    <name type="scientific">Asterophora parasitica</name>
    <dbReference type="NCBI Taxonomy" id="117018"/>
    <lineage>
        <taxon>Eukaryota</taxon>
        <taxon>Fungi</taxon>
        <taxon>Dikarya</taxon>
        <taxon>Basidiomycota</taxon>
        <taxon>Agaricomycotina</taxon>
        <taxon>Agaricomycetes</taxon>
        <taxon>Agaricomycetidae</taxon>
        <taxon>Agaricales</taxon>
        <taxon>Tricholomatineae</taxon>
        <taxon>Lyophyllaceae</taxon>
        <taxon>Asterophora</taxon>
    </lineage>
</organism>
<reference evidence="2" key="1">
    <citation type="submission" date="2020-07" db="EMBL/GenBank/DDBJ databases">
        <authorList>
            <person name="Nieuwenhuis M."/>
            <person name="Van De Peppel L.J.J."/>
        </authorList>
    </citation>
    <scope>NUCLEOTIDE SEQUENCE</scope>
    <source>
        <strain evidence="2">AP01</strain>
        <tissue evidence="2">Mycelium</tissue>
    </source>
</reference>
<keyword evidence="1" id="KW-0812">Transmembrane</keyword>
<reference evidence="2" key="2">
    <citation type="submission" date="2021-10" db="EMBL/GenBank/DDBJ databases">
        <title>Phylogenomics reveals ancestral predisposition of the termite-cultivated fungus Termitomyces towards a domesticated lifestyle.</title>
        <authorList>
            <person name="Auxier B."/>
            <person name="Grum-Grzhimaylo A."/>
            <person name="Cardenas M.E."/>
            <person name="Lodge J.D."/>
            <person name="Laessoe T."/>
            <person name="Pedersen O."/>
            <person name="Smith M.E."/>
            <person name="Kuyper T.W."/>
            <person name="Franco-Molano E.A."/>
            <person name="Baroni T.J."/>
            <person name="Aanen D.K."/>
        </authorList>
    </citation>
    <scope>NUCLEOTIDE SEQUENCE</scope>
    <source>
        <strain evidence="2">AP01</strain>
        <tissue evidence="2">Mycelium</tissue>
    </source>
</reference>
<sequence length="489" mass="53705">MVYEEVAIMGANSDADIERATELMTVFDNYALTWTLAPFSEHGGLPPVVSFNWKNDTVYFSETTLTQLVPGGNGFGTFKSESTDPSAPDSNIVLGSQSDGVKKEVNLGAVLRYPRWGTRTHCAKIPDLDKNLIPFSQHEGTYLFTPRSVIQDLFSSFDLPYPTIPRFDLANVLVPGDTVPNGVDIDEIDFAVRFYNNGVAHSLFSMPVGESGKDGHGWMSVEQVLVRINTTYTPDGKFARLSDQSIPDIDGKPTYIGYDAIACVQLFEPWVLEIYNSTTGLPSSTRVVGKGNVIVSNNTVDREEKLIGTPLVDTDVNRALNSSNLFSVVNQMIKDNGRDSSYVPSPTVVSFTDGKGPYGYTELSPEAFARARGLADAGNILPYFAGSGKQLARRYPDHVLTSASINPVYMGAYLGAIFIIGLLAGFFVPKLPFNIPHRGFEVYTWMAAFRADELRGEEASTGIARNLELDDIAEQMGELKFRYIHPHTV</sequence>
<evidence type="ECO:0000313" key="2">
    <source>
        <dbReference type="EMBL" id="KAG5645260.1"/>
    </source>
</evidence>
<name>A0A9P7G9I2_9AGAR</name>
<gene>
    <name evidence="2" type="ORF">DXG03_006562</name>
</gene>
<accession>A0A9P7G9I2</accession>
<evidence type="ECO:0000313" key="3">
    <source>
        <dbReference type="Proteomes" id="UP000775547"/>
    </source>
</evidence>
<keyword evidence="1" id="KW-1133">Transmembrane helix</keyword>